<dbReference type="SUPFAM" id="SSF51215">
    <property type="entry name" value="Regulatory protein AraC"/>
    <property type="match status" value="1"/>
</dbReference>
<comment type="caution">
    <text evidence="5">The sequence shown here is derived from an EMBL/GenBank/DDBJ whole genome shotgun (WGS) entry which is preliminary data.</text>
</comment>
<dbReference type="Pfam" id="PF12833">
    <property type="entry name" value="HTH_18"/>
    <property type="match status" value="1"/>
</dbReference>
<dbReference type="SMART" id="SM00342">
    <property type="entry name" value="HTH_ARAC"/>
    <property type="match status" value="1"/>
</dbReference>
<evidence type="ECO:0000313" key="6">
    <source>
        <dbReference type="Proteomes" id="UP000250369"/>
    </source>
</evidence>
<dbReference type="OrthoDB" id="2573719at2"/>
<dbReference type="RefSeq" id="WP_113035369.1">
    <property type="nucleotide sequence ID" value="NZ_QMFB01000030.1"/>
</dbReference>
<dbReference type="SUPFAM" id="SSF46689">
    <property type="entry name" value="Homeodomain-like"/>
    <property type="match status" value="2"/>
</dbReference>
<dbReference type="Gene3D" id="1.10.10.60">
    <property type="entry name" value="Homeodomain-like"/>
    <property type="match status" value="2"/>
</dbReference>
<accession>A0A329LZ72</accession>
<keyword evidence="3" id="KW-0804">Transcription</keyword>
<evidence type="ECO:0000256" key="3">
    <source>
        <dbReference type="ARBA" id="ARBA00023163"/>
    </source>
</evidence>
<evidence type="ECO:0000256" key="1">
    <source>
        <dbReference type="ARBA" id="ARBA00023015"/>
    </source>
</evidence>
<dbReference type="InterPro" id="IPR018060">
    <property type="entry name" value="HTH_AraC"/>
</dbReference>
<feature type="domain" description="HTH araC/xylS-type" evidence="4">
    <location>
        <begin position="186"/>
        <end position="284"/>
    </location>
</feature>
<dbReference type="PROSITE" id="PS01124">
    <property type="entry name" value="HTH_ARAC_FAMILY_2"/>
    <property type="match status" value="1"/>
</dbReference>
<keyword evidence="1" id="KW-0805">Transcription regulation</keyword>
<sequence>MSTVRIIRFFAPPTVPMPLYVHTVGYNKQSRMARPDGFSTHQLLFARGGQGRVHLSDKESFLFGPYQYMLMPAGLPHEYYPVSEGPWEVGYVSFAGTKTERLLEHFGIEACRLRGMSEIEAELIWSGLDDIWKLGDAAEEGAEWAAVRLLYGLLADLNRMMLCHEHSESAANVSQEDVLAGDAVVRLAALYLQEHYNENIALSNVASSLGYTHQYLNRLFVKTHGISMLQYVQKIRLDKAIELMDSHENITVKDIAGRIGMETNYFIRMFRKAAGMTPDQFRKKRAERK</sequence>
<dbReference type="EMBL" id="QMFB01000030">
    <property type="protein sequence ID" value="RAV13305.1"/>
    <property type="molecule type" value="Genomic_DNA"/>
</dbReference>
<dbReference type="CDD" id="cd02208">
    <property type="entry name" value="cupin_RmlC-like"/>
    <property type="match status" value="1"/>
</dbReference>
<dbReference type="InterPro" id="IPR003313">
    <property type="entry name" value="AraC-bd"/>
</dbReference>
<dbReference type="AlphaFoldDB" id="A0A329LZ72"/>
<reference evidence="5 6" key="1">
    <citation type="journal article" date="2009" name="Int. J. Syst. Evol. Microbiol.">
        <title>Paenibacillus contaminans sp. nov., isolated from a contaminated laboratory plate.</title>
        <authorList>
            <person name="Chou J.H."/>
            <person name="Lee J.H."/>
            <person name="Lin M.C."/>
            <person name="Chang P.S."/>
            <person name="Arun A.B."/>
            <person name="Young C.C."/>
            <person name="Chen W.M."/>
        </authorList>
    </citation>
    <scope>NUCLEOTIDE SEQUENCE [LARGE SCALE GENOMIC DNA]</scope>
    <source>
        <strain evidence="5 6">CKOBP-6</strain>
    </source>
</reference>
<evidence type="ECO:0000259" key="4">
    <source>
        <dbReference type="PROSITE" id="PS01124"/>
    </source>
</evidence>
<keyword evidence="2" id="KW-0238">DNA-binding</keyword>
<dbReference type="Proteomes" id="UP000250369">
    <property type="component" value="Unassembled WGS sequence"/>
</dbReference>
<evidence type="ECO:0000313" key="5">
    <source>
        <dbReference type="EMBL" id="RAV13305.1"/>
    </source>
</evidence>
<dbReference type="InterPro" id="IPR037923">
    <property type="entry name" value="HTH-like"/>
</dbReference>
<dbReference type="InterPro" id="IPR009057">
    <property type="entry name" value="Homeodomain-like_sf"/>
</dbReference>
<organism evidence="5 6">
    <name type="scientific">Paenibacillus contaminans</name>
    <dbReference type="NCBI Taxonomy" id="450362"/>
    <lineage>
        <taxon>Bacteria</taxon>
        <taxon>Bacillati</taxon>
        <taxon>Bacillota</taxon>
        <taxon>Bacilli</taxon>
        <taxon>Bacillales</taxon>
        <taxon>Paenibacillaceae</taxon>
        <taxon>Paenibacillus</taxon>
    </lineage>
</organism>
<name>A0A329LZ72_9BACL</name>
<dbReference type="GO" id="GO:0043565">
    <property type="term" value="F:sequence-specific DNA binding"/>
    <property type="evidence" value="ECO:0007669"/>
    <property type="project" value="InterPro"/>
</dbReference>
<dbReference type="PANTHER" id="PTHR43280:SF2">
    <property type="entry name" value="HTH-TYPE TRANSCRIPTIONAL REGULATOR EXSA"/>
    <property type="match status" value="1"/>
</dbReference>
<dbReference type="Pfam" id="PF02311">
    <property type="entry name" value="AraC_binding"/>
    <property type="match status" value="1"/>
</dbReference>
<protein>
    <recommendedName>
        <fullName evidence="4">HTH araC/xylS-type domain-containing protein</fullName>
    </recommendedName>
</protein>
<dbReference type="GO" id="GO:0003700">
    <property type="term" value="F:DNA-binding transcription factor activity"/>
    <property type="evidence" value="ECO:0007669"/>
    <property type="project" value="InterPro"/>
</dbReference>
<proteinExistence type="predicted"/>
<keyword evidence="6" id="KW-1185">Reference proteome</keyword>
<evidence type="ECO:0000256" key="2">
    <source>
        <dbReference type="ARBA" id="ARBA00023125"/>
    </source>
</evidence>
<dbReference type="PANTHER" id="PTHR43280">
    <property type="entry name" value="ARAC-FAMILY TRANSCRIPTIONAL REGULATOR"/>
    <property type="match status" value="1"/>
</dbReference>
<dbReference type="Gene3D" id="2.60.120.280">
    <property type="entry name" value="Regulatory protein AraC"/>
    <property type="match status" value="1"/>
</dbReference>
<gene>
    <name evidence="5" type="ORF">DQG23_33395</name>
</gene>